<keyword evidence="7" id="KW-1185">Reference proteome</keyword>
<dbReference type="Pfam" id="PF01564">
    <property type="entry name" value="Spermine_synth"/>
    <property type="match status" value="1"/>
</dbReference>
<dbReference type="PROSITE" id="PS51006">
    <property type="entry name" value="PABS_2"/>
    <property type="match status" value="1"/>
</dbReference>
<feature type="domain" description="PABS" evidence="5">
    <location>
        <begin position="17"/>
        <end position="268"/>
    </location>
</feature>
<dbReference type="PANTHER" id="PTHR43317:SF1">
    <property type="entry name" value="THERMOSPERMINE SYNTHASE ACAULIS5"/>
    <property type="match status" value="1"/>
</dbReference>
<proteinExistence type="inferred from homology"/>
<dbReference type="RefSeq" id="WP_405284185.1">
    <property type="nucleotide sequence ID" value="NZ_CP144380.1"/>
</dbReference>
<gene>
    <name evidence="6" type="ORF">WI372_07580</name>
</gene>
<comment type="caution">
    <text evidence="6">The sequence shown here is derived from an EMBL/GenBank/DDBJ whole genome shotgun (WGS) entry which is preliminary data.</text>
</comment>
<evidence type="ECO:0000256" key="4">
    <source>
        <dbReference type="PROSITE-ProRule" id="PRU00354"/>
    </source>
</evidence>
<evidence type="ECO:0000256" key="3">
    <source>
        <dbReference type="ARBA" id="ARBA00023115"/>
    </source>
</evidence>
<protein>
    <submittedName>
        <fullName evidence="6">Fused MFS/spermidine synthase</fullName>
    </submittedName>
</protein>
<evidence type="ECO:0000256" key="2">
    <source>
        <dbReference type="ARBA" id="ARBA00022679"/>
    </source>
</evidence>
<dbReference type="EMBL" id="JBBHLI010000003">
    <property type="protein sequence ID" value="MEK9500833.1"/>
    <property type="molecule type" value="Genomic_DNA"/>
</dbReference>
<dbReference type="PANTHER" id="PTHR43317">
    <property type="entry name" value="THERMOSPERMINE SYNTHASE ACAULIS5"/>
    <property type="match status" value="1"/>
</dbReference>
<comment type="similarity">
    <text evidence="1">Belongs to the spermidine/spermine synthase family.</text>
</comment>
<sequence>MSVPPGAPAPARRSSGWLWLLATFALLVLVGVLGTWLQPDVLFEGQGSFASVEVVEHPDGLRELTFDGGPARQSALYPDDPLRLVLPYSRTAMIGPALVAPDARMLFVGLGGGAMPRFVHATHPAARIEVAEIEPLVVQAARDWFGFETDARMQVHTTDGRAFIEAADPGRWDLIVLDAFAEDGVPDALTTREFLEAVQRALAPGGVVASNLHTAVDEYPGMVATYQAVFEQVVEVDVSGRRQRILLAAGAMPVLTEGALAEAARAWEGRIGVELGLPAEVVAGFRVPDARGAAVLVDGS</sequence>
<dbReference type="Gene3D" id="3.40.50.150">
    <property type="entry name" value="Vaccinia Virus protein VP39"/>
    <property type="match status" value="1"/>
</dbReference>
<dbReference type="InterPro" id="IPR029063">
    <property type="entry name" value="SAM-dependent_MTases_sf"/>
</dbReference>
<evidence type="ECO:0000259" key="5">
    <source>
        <dbReference type="PROSITE" id="PS51006"/>
    </source>
</evidence>
<dbReference type="SUPFAM" id="SSF53335">
    <property type="entry name" value="S-adenosyl-L-methionine-dependent methyltransferases"/>
    <property type="match status" value="1"/>
</dbReference>
<organism evidence="6 7">
    <name type="scientific">Gaopeijia maritima</name>
    <dbReference type="NCBI Taxonomy" id="3119007"/>
    <lineage>
        <taxon>Bacteria</taxon>
        <taxon>Pseudomonadati</taxon>
        <taxon>Gemmatimonadota</taxon>
        <taxon>Longimicrobiia</taxon>
        <taxon>Gaopeijiales</taxon>
        <taxon>Gaopeijiaceae</taxon>
        <taxon>Gaopeijia</taxon>
    </lineage>
</organism>
<dbReference type="Proteomes" id="UP001484239">
    <property type="component" value="Unassembled WGS sequence"/>
</dbReference>
<dbReference type="InterPro" id="IPR030374">
    <property type="entry name" value="PABS"/>
</dbReference>
<evidence type="ECO:0000313" key="6">
    <source>
        <dbReference type="EMBL" id="MEK9500833.1"/>
    </source>
</evidence>
<dbReference type="CDD" id="cd02440">
    <property type="entry name" value="AdoMet_MTases"/>
    <property type="match status" value="1"/>
</dbReference>
<dbReference type="NCBIfam" id="NF037959">
    <property type="entry name" value="MFS_SpdSyn"/>
    <property type="match status" value="1"/>
</dbReference>
<evidence type="ECO:0000313" key="7">
    <source>
        <dbReference type="Proteomes" id="UP001484239"/>
    </source>
</evidence>
<keyword evidence="2 4" id="KW-0808">Transferase</keyword>
<feature type="active site" description="Proton acceptor" evidence="4">
    <location>
        <position position="178"/>
    </location>
</feature>
<name>A0ABU9E7V6_9BACT</name>
<accession>A0ABU9E7V6</accession>
<keyword evidence="3 4" id="KW-0620">Polyamine biosynthesis</keyword>
<reference evidence="6 7" key="1">
    <citation type="submission" date="2024-02" db="EMBL/GenBank/DDBJ databases">
        <title>A novel Gemmatimonadota bacterium.</title>
        <authorList>
            <person name="Du Z.-J."/>
            <person name="Ye Y.-Q."/>
        </authorList>
    </citation>
    <scope>NUCLEOTIDE SEQUENCE [LARGE SCALE GENOMIC DNA]</scope>
    <source>
        <strain evidence="6 7">DH-20</strain>
    </source>
</reference>
<evidence type="ECO:0000256" key="1">
    <source>
        <dbReference type="ARBA" id="ARBA00007867"/>
    </source>
</evidence>